<evidence type="ECO:0000313" key="3">
    <source>
        <dbReference type="Proteomes" id="UP000315303"/>
    </source>
</evidence>
<keyword evidence="1" id="KW-0812">Transmembrane</keyword>
<organism evidence="2 3">
    <name type="scientific">Litorilituus lipolyticus</name>
    <dbReference type="NCBI Taxonomy" id="2491017"/>
    <lineage>
        <taxon>Bacteria</taxon>
        <taxon>Pseudomonadati</taxon>
        <taxon>Pseudomonadota</taxon>
        <taxon>Gammaproteobacteria</taxon>
        <taxon>Alteromonadales</taxon>
        <taxon>Colwelliaceae</taxon>
        <taxon>Litorilituus</taxon>
    </lineage>
</organism>
<dbReference type="EMBL" id="SAWY01000007">
    <property type="protein sequence ID" value="TPH17809.1"/>
    <property type="molecule type" value="Genomic_DNA"/>
</dbReference>
<evidence type="ECO:0008006" key="4">
    <source>
        <dbReference type="Google" id="ProtNLM"/>
    </source>
</evidence>
<dbReference type="AlphaFoldDB" id="A0A502L4G4"/>
<feature type="transmembrane region" description="Helical" evidence="1">
    <location>
        <begin position="20"/>
        <end position="43"/>
    </location>
</feature>
<dbReference type="Pfam" id="PF05137">
    <property type="entry name" value="PilN"/>
    <property type="match status" value="1"/>
</dbReference>
<comment type="caution">
    <text evidence="2">The sequence shown here is derived from an EMBL/GenBank/DDBJ whole genome shotgun (WGS) entry which is preliminary data.</text>
</comment>
<keyword evidence="3" id="KW-1185">Reference proteome</keyword>
<dbReference type="OrthoDB" id="5296002at2"/>
<protein>
    <recommendedName>
        <fullName evidence="4">MSHA biogenesis protein MshI</fullName>
    </recommendedName>
</protein>
<keyword evidence="1" id="KW-0472">Membrane</keyword>
<evidence type="ECO:0000256" key="1">
    <source>
        <dbReference type="SAM" id="Phobius"/>
    </source>
</evidence>
<dbReference type="Proteomes" id="UP000315303">
    <property type="component" value="Unassembled WGS sequence"/>
</dbReference>
<accession>A0A502L4G4</accession>
<keyword evidence="1" id="KW-1133">Transmembrane helix</keyword>
<evidence type="ECO:0000313" key="2">
    <source>
        <dbReference type="EMBL" id="TPH17809.1"/>
    </source>
</evidence>
<gene>
    <name evidence="2" type="ORF">EPA86_04480</name>
</gene>
<sequence>MQGKHSINLLQAELLPEKVLLTLPRVVMLWGALLLAMVIWAFVTHSSNKQLKSTYSVLQKQSNKQSQQVNTLEKKIANRAPDKQLQDKLATLNLLMRHKQGLHGKLTDTKRTFVVGFAKAMQELSQMHHPDIRLTQININLDDMTFSGLAKKPEAVPAWLAGFEDSVLLSGKSFVQFELTRNEANMTEFTVSSKYAAEDSK</sequence>
<dbReference type="InterPro" id="IPR007813">
    <property type="entry name" value="PilN"/>
</dbReference>
<proteinExistence type="predicted"/>
<name>A0A502L4G4_9GAMM</name>
<dbReference type="RefSeq" id="WP_140602216.1">
    <property type="nucleotide sequence ID" value="NZ_SAWY01000007.1"/>
</dbReference>
<reference evidence="2 3" key="1">
    <citation type="submission" date="2019-01" db="EMBL/GenBank/DDBJ databases">
        <title>Litorilituus lipolytica sp. nov., isolated from intertidal sand of the Yellow Sea in China.</title>
        <authorList>
            <person name="Liu A."/>
        </authorList>
    </citation>
    <scope>NUCLEOTIDE SEQUENCE [LARGE SCALE GENOMIC DNA]</scope>
    <source>
        <strain evidence="2 3">RZ04</strain>
    </source>
</reference>